<feature type="domain" description="Major facilitator superfamily (MFS) profile" evidence="2">
    <location>
        <begin position="1"/>
        <end position="77"/>
    </location>
</feature>
<comment type="caution">
    <text evidence="3">The sequence shown here is derived from an EMBL/GenBank/DDBJ whole genome shotgun (WGS) entry which is preliminary data.</text>
</comment>
<name>X1EID4_9ZZZZ</name>
<keyword evidence="1" id="KW-0472">Membrane</keyword>
<proteinExistence type="predicted"/>
<dbReference type="AlphaFoldDB" id="X1EID4"/>
<keyword evidence="1" id="KW-1133">Transmembrane helix</keyword>
<gene>
    <name evidence="3" type="ORF">S03H2_19911</name>
</gene>
<feature type="non-terminal residue" evidence="3">
    <location>
        <position position="1"/>
    </location>
</feature>
<organism evidence="3">
    <name type="scientific">marine sediment metagenome</name>
    <dbReference type="NCBI Taxonomy" id="412755"/>
    <lineage>
        <taxon>unclassified sequences</taxon>
        <taxon>metagenomes</taxon>
        <taxon>ecological metagenomes</taxon>
    </lineage>
</organism>
<feature type="transmembrane region" description="Helical" evidence="1">
    <location>
        <begin position="7"/>
        <end position="30"/>
    </location>
</feature>
<evidence type="ECO:0000256" key="1">
    <source>
        <dbReference type="SAM" id="Phobius"/>
    </source>
</evidence>
<accession>X1EID4</accession>
<reference evidence="3" key="1">
    <citation type="journal article" date="2014" name="Front. Microbiol.">
        <title>High frequency of phylogenetically diverse reductive dehalogenase-homologous genes in deep subseafloor sedimentary metagenomes.</title>
        <authorList>
            <person name="Kawai M."/>
            <person name="Futagami T."/>
            <person name="Toyoda A."/>
            <person name="Takaki Y."/>
            <person name="Nishi S."/>
            <person name="Hori S."/>
            <person name="Arai W."/>
            <person name="Tsubouchi T."/>
            <person name="Morono Y."/>
            <person name="Uchiyama I."/>
            <person name="Ito T."/>
            <person name="Fujiyama A."/>
            <person name="Inagaki F."/>
            <person name="Takami H."/>
        </authorList>
    </citation>
    <scope>NUCLEOTIDE SEQUENCE</scope>
    <source>
        <strain evidence="3">Expedition CK06-06</strain>
    </source>
</reference>
<dbReference type="PROSITE" id="PS50850">
    <property type="entry name" value="MFS"/>
    <property type="match status" value="1"/>
</dbReference>
<dbReference type="InterPro" id="IPR011701">
    <property type="entry name" value="MFS"/>
</dbReference>
<keyword evidence="1" id="KW-0812">Transmembrane</keyword>
<evidence type="ECO:0000259" key="2">
    <source>
        <dbReference type="PROSITE" id="PS50850"/>
    </source>
</evidence>
<dbReference type="Pfam" id="PF07690">
    <property type="entry name" value="MFS_1"/>
    <property type="match status" value="1"/>
</dbReference>
<feature type="transmembrane region" description="Helical" evidence="1">
    <location>
        <begin position="50"/>
        <end position="72"/>
    </location>
</feature>
<evidence type="ECO:0000313" key="3">
    <source>
        <dbReference type="EMBL" id="GAH33061.1"/>
    </source>
</evidence>
<sequence length="84" mass="9266">SWLPTMSMLVSTSFGLACYGAIFGMVNFIQNFGTGSGPLMAGYLYDSMHTYHWAFVIFAALYAIAIPAVLLVRRPANRLLKREG</sequence>
<dbReference type="InterPro" id="IPR036259">
    <property type="entry name" value="MFS_trans_sf"/>
</dbReference>
<dbReference type="EMBL" id="BARU01010443">
    <property type="protein sequence ID" value="GAH33061.1"/>
    <property type="molecule type" value="Genomic_DNA"/>
</dbReference>
<dbReference type="Gene3D" id="1.20.1250.20">
    <property type="entry name" value="MFS general substrate transporter like domains"/>
    <property type="match status" value="1"/>
</dbReference>
<dbReference type="SUPFAM" id="SSF103473">
    <property type="entry name" value="MFS general substrate transporter"/>
    <property type="match status" value="1"/>
</dbReference>
<dbReference type="InterPro" id="IPR020846">
    <property type="entry name" value="MFS_dom"/>
</dbReference>
<dbReference type="GO" id="GO:0022857">
    <property type="term" value="F:transmembrane transporter activity"/>
    <property type="evidence" value="ECO:0007669"/>
    <property type="project" value="InterPro"/>
</dbReference>
<protein>
    <recommendedName>
        <fullName evidence="2">Major facilitator superfamily (MFS) profile domain-containing protein</fullName>
    </recommendedName>
</protein>